<sequence length="137" mass="15191">MVGHLISLLHIGQYLKNFGLSCSSNEKIFSPHLGTYLIRPNSLNIFFISVHSQNSTSSYSSNSGIGSQWVGLKNAPTVSDQIFSCSWKNANFEIFRLFTITHVPSFGAVSIGNHLSFIFNLNDMPTTIRAEFESTIV</sequence>
<organism evidence="1">
    <name type="scientific">uncultured Caudovirales phage</name>
    <dbReference type="NCBI Taxonomy" id="2100421"/>
    <lineage>
        <taxon>Viruses</taxon>
        <taxon>Duplodnaviria</taxon>
        <taxon>Heunggongvirae</taxon>
        <taxon>Uroviricota</taxon>
        <taxon>Caudoviricetes</taxon>
        <taxon>Peduoviridae</taxon>
        <taxon>Maltschvirus</taxon>
        <taxon>Maltschvirus maltsch</taxon>
    </lineage>
</organism>
<evidence type="ECO:0000313" key="3">
    <source>
        <dbReference type="EMBL" id="CAB4212670.1"/>
    </source>
</evidence>
<dbReference type="EMBL" id="LR796424">
    <property type="protein sequence ID" value="CAB4144868.1"/>
    <property type="molecule type" value="Genomic_DNA"/>
</dbReference>
<evidence type="ECO:0000313" key="2">
    <source>
        <dbReference type="EMBL" id="CAB4182622.1"/>
    </source>
</evidence>
<evidence type="ECO:0000313" key="1">
    <source>
        <dbReference type="EMBL" id="CAB4144868.1"/>
    </source>
</evidence>
<gene>
    <name evidence="2" type="ORF">UFOVP1089_12</name>
    <name evidence="3" type="ORF">UFOVP1443_31</name>
    <name evidence="1" type="ORF">UFOVP459_73</name>
</gene>
<protein>
    <submittedName>
        <fullName evidence="1">Uncharacterized protein</fullName>
    </submittedName>
</protein>
<dbReference type="EMBL" id="LR797029">
    <property type="protein sequence ID" value="CAB4182622.1"/>
    <property type="molecule type" value="Genomic_DNA"/>
</dbReference>
<name>A0A6J5MDV4_9CAUD</name>
<proteinExistence type="predicted"/>
<accession>A0A6J5MDV4</accession>
<reference evidence="1" key="1">
    <citation type="submission" date="2020-04" db="EMBL/GenBank/DDBJ databases">
        <authorList>
            <person name="Chiriac C."/>
            <person name="Salcher M."/>
            <person name="Ghai R."/>
            <person name="Kavagutti S V."/>
        </authorList>
    </citation>
    <scope>NUCLEOTIDE SEQUENCE</scope>
</reference>
<dbReference type="EMBL" id="LR797389">
    <property type="protein sequence ID" value="CAB4212670.1"/>
    <property type="molecule type" value="Genomic_DNA"/>
</dbReference>